<evidence type="ECO:0000256" key="2">
    <source>
        <dbReference type="ARBA" id="ARBA00007424"/>
    </source>
</evidence>
<evidence type="ECO:0000313" key="9">
    <source>
        <dbReference type="Proteomes" id="UP000319023"/>
    </source>
</evidence>
<organism evidence="8 9">
    <name type="scientific">SAR86 cluster bacterium</name>
    <dbReference type="NCBI Taxonomy" id="2030880"/>
    <lineage>
        <taxon>Bacteria</taxon>
        <taxon>Pseudomonadati</taxon>
        <taxon>Pseudomonadota</taxon>
        <taxon>Gammaproteobacteria</taxon>
        <taxon>SAR86 cluster</taxon>
    </lineage>
</organism>
<feature type="binding site" evidence="7">
    <location>
        <position position="127"/>
    </location>
    <ligand>
        <name>(2S)-2-hydroxy-3-oxobutyl phosphate</name>
        <dbReference type="ChEBI" id="CHEBI:58830"/>
    </ligand>
</feature>
<dbReference type="CDD" id="cd09209">
    <property type="entry name" value="Lumazine_synthase-I"/>
    <property type="match status" value="1"/>
</dbReference>
<dbReference type="HAMAP" id="MF_00178">
    <property type="entry name" value="Lumazine_synth"/>
    <property type="match status" value="1"/>
</dbReference>
<comment type="caution">
    <text evidence="8">The sequence shown here is derived from an EMBL/GenBank/DDBJ whole genome shotgun (WGS) entry which is preliminary data.</text>
</comment>
<comment type="subunit">
    <text evidence="7">Forms an icosahedral capsid composed of 60 subunits, arranged as a dodecamer of pentamers.</text>
</comment>
<comment type="pathway">
    <text evidence="1 7">Cofactor biosynthesis; riboflavin biosynthesis; riboflavin from 2-hydroxy-3-oxobutyl phosphate and 5-amino-6-(D-ribitylamino)uracil: step 1/2.</text>
</comment>
<dbReference type="GO" id="GO:0000906">
    <property type="term" value="F:6,7-dimethyl-8-ribityllumazine synthase activity"/>
    <property type="evidence" value="ECO:0007669"/>
    <property type="project" value="UniProtKB-UniRule"/>
</dbReference>
<feature type="binding site" evidence="7">
    <location>
        <position position="26"/>
    </location>
    <ligand>
        <name>5-amino-6-(D-ribitylamino)uracil</name>
        <dbReference type="ChEBI" id="CHEBI:15934"/>
    </ligand>
</feature>
<dbReference type="NCBIfam" id="TIGR00114">
    <property type="entry name" value="lumazine-synth"/>
    <property type="match status" value="1"/>
</dbReference>
<keyword evidence="5 7" id="KW-0808">Transferase</keyword>
<dbReference type="InterPro" id="IPR036467">
    <property type="entry name" value="LS/RS_sf"/>
</dbReference>
<dbReference type="InterPro" id="IPR002180">
    <property type="entry name" value="LS/RS"/>
</dbReference>
<dbReference type="AlphaFoldDB" id="A0A520LR94"/>
<sequence>MSKDGFTFSSKQIDVNKKITIVASKWNAALVDELLESGKAHLEELGFTNIKTVNVPGAWELVHAAQRELADADGVIAYGVVIRGETTHYELISESAAHGLMQVSVNANKPIGFGLIAAENLSQAQERTDSSKLNKGKEIAQSLVEMLS</sequence>
<feature type="active site" description="Proton donor" evidence="7">
    <location>
        <position position="88"/>
    </location>
</feature>
<dbReference type="EC" id="2.5.1.78" evidence="3 7"/>
<comment type="function">
    <text evidence="7">Catalyzes the formation of 6,7-dimethyl-8-ribityllumazine by condensation of 5-amino-6-(D-ribitylamino)uracil with 3,4-dihydroxy-2-butanone 4-phosphate. This is the penultimate step in the biosynthesis of riboflavin.</text>
</comment>
<evidence type="ECO:0000256" key="4">
    <source>
        <dbReference type="ARBA" id="ARBA00022619"/>
    </source>
</evidence>
<feature type="binding site" evidence="7">
    <location>
        <begin position="58"/>
        <end position="60"/>
    </location>
    <ligand>
        <name>5-amino-6-(D-ribitylamino)uracil</name>
        <dbReference type="ChEBI" id="CHEBI:15934"/>
    </ligand>
</feature>
<evidence type="ECO:0000256" key="1">
    <source>
        <dbReference type="ARBA" id="ARBA00004917"/>
    </source>
</evidence>
<feature type="binding site" evidence="7">
    <location>
        <begin position="85"/>
        <end position="86"/>
    </location>
    <ligand>
        <name>(2S)-2-hydroxy-3-oxobutyl phosphate</name>
        <dbReference type="ChEBI" id="CHEBI:58830"/>
    </ligand>
</feature>
<protein>
    <recommendedName>
        <fullName evidence="3 7">6,7-dimethyl-8-ribityllumazine synthase</fullName>
        <shortName evidence="7">DMRL synthase</shortName>
        <shortName evidence="7">LS</shortName>
        <shortName evidence="7">Lumazine synthase</shortName>
        <ecNumber evidence="3 7">2.5.1.78</ecNumber>
    </recommendedName>
</protein>
<dbReference type="PANTHER" id="PTHR21058:SF0">
    <property type="entry name" value="6,7-DIMETHYL-8-RIBITYLLUMAZINE SYNTHASE"/>
    <property type="match status" value="1"/>
</dbReference>
<dbReference type="Pfam" id="PF00885">
    <property type="entry name" value="DMRL_synthase"/>
    <property type="match status" value="1"/>
</dbReference>
<feature type="binding site" evidence="7">
    <location>
        <position position="113"/>
    </location>
    <ligand>
        <name>5-amino-6-(D-ribitylamino)uracil</name>
        <dbReference type="ChEBI" id="CHEBI:15934"/>
    </ligand>
</feature>
<dbReference type="PANTHER" id="PTHR21058">
    <property type="entry name" value="6,7-DIMETHYL-8-RIBITYLLUMAZINE SYNTHASE DMRL SYNTHASE LUMAZINE SYNTHASE"/>
    <property type="match status" value="1"/>
</dbReference>
<accession>A0A520LR94</accession>
<evidence type="ECO:0000256" key="7">
    <source>
        <dbReference type="HAMAP-Rule" id="MF_00178"/>
    </source>
</evidence>
<gene>
    <name evidence="7 8" type="primary">ribH</name>
    <name evidence="8" type="ORF">EVB01_02585</name>
</gene>
<comment type="catalytic activity">
    <reaction evidence="6 7">
        <text>(2S)-2-hydroxy-3-oxobutyl phosphate + 5-amino-6-(D-ribitylamino)uracil = 6,7-dimethyl-8-(1-D-ribityl)lumazine + phosphate + 2 H2O + H(+)</text>
        <dbReference type="Rhea" id="RHEA:26152"/>
        <dbReference type="ChEBI" id="CHEBI:15377"/>
        <dbReference type="ChEBI" id="CHEBI:15378"/>
        <dbReference type="ChEBI" id="CHEBI:15934"/>
        <dbReference type="ChEBI" id="CHEBI:43474"/>
        <dbReference type="ChEBI" id="CHEBI:58201"/>
        <dbReference type="ChEBI" id="CHEBI:58830"/>
        <dbReference type="EC" id="2.5.1.78"/>
    </reaction>
</comment>
<comment type="similarity">
    <text evidence="2 7">Belongs to the DMRL synthase family.</text>
</comment>
<dbReference type="GO" id="GO:0009349">
    <property type="term" value="C:riboflavin synthase complex"/>
    <property type="evidence" value="ECO:0007669"/>
    <property type="project" value="UniProtKB-UniRule"/>
</dbReference>
<evidence type="ECO:0000256" key="5">
    <source>
        <dbReference type="ARBA" id="ARBA00022679"/>
    </source>
</evidence>
<reference evidence="8 9" key="1">
    <citation type="submission" date="2019-02" db="EMBL/GenBank/DDBJ databases">
        <title>Prokaryotic population dynamics and viral predation in marine succession experiment using metagenomics: the confinement effect.</title>
        <authorList>
            <person name="Haro-Moreno J.M."/>
            <person name="Rodriguez-Valera F."/>
            <person name="Lopez-Perez M."/>
        </authorList>
    </citation>
    <scope>NUCLEOTIDE SEQUENCE [LARGE SCALE GENOMIC DNA]</scope>
    <source>
        <strain evidence="8">MED-G168</strain>
    </source>
</reference>
<proteinExistence type="inferred from homology"/>
<evidence type="ECO:0000256" key="3">
    <source>
        <dbReference type="ARBA" id="ARBA00012664"/>
    </source>
</evidence>
<evidence type="ECO:0000313" key="8">
    <source>
        <dbReference type="EMBL" id="RZO11194.1"/>
    </source>
</evidence>
<dbReference type="Proteomes" id="UP000319023">
    <property type="component" value="Unassembled WGS sequence"/>
</dbReference>
<dbReference type="InterPro" id="IPR034964">
    <property type="entry name" value="LS"/>
</dbReference>
<evidence type="ECO:0000256" key="6">
    <source>
        <dbReference type="ARBA" id="ARBA00048785"/>
    </source>
</evidence>
<dbReference type="GO" id="GO:0009231">
    <property type="term" value="P:riboflavin biosynthetic process"/>
    <property type="evidence" value="ECO:0007669"/>
    <property type="project" value="UniProtKB-UniRule"/>
</dbReference>
<feature type="binding site" evidence="7">
    <location>
        <begin position="80"/>
        <end position="82"/>
    </location>
    <ligand>
        <name>5-amino-6-(D-ribitylamino)uracil</name>
        <dbReference type="ChEBI" id="CHEBI:15934"/>
    </ligand>
</feature>
<keyword evidence="4 7" id="KW-0686">Riboflavin biosynthesis</keyword>
<dbReference type="SUPFAM" id="SSF52121">
    <property type="entry name" value="Lumazine synthase"/>
    <property type="match status" value="1"/>
</dbReference>
<dbReference type="Gene3D" id="3.40.50.960">
    <property type="entry name" value="Lumazine/riboflavin synthase"/>
    <property type="match status" value="1"/>
</dbReference>
<dbReference type="GO" id="GO:0005829">
    <property type="term" value="C:cytosol"/>
    <property type="evidence" value="ECO:0007669"/>
    <property type="project" value="TreeGrafter"/>
</dbReference>
<dbReference type="UniPathway" id="UPA00275">
    <property type="reaction ID" value="UER00404"/>
</dbReference>
<dbReference type="EMBL" id="SHBN01000044">
    <property type="protein sequence ID" value="RZO11194.1"/>
    <property type="molecule type" value="Genomic_DNA"/>
</dbReference>
<name>A0A520LR94_9GAMM</name>